<evidence type="ECO:0000256" key="1">
    <source>
        <dbReference type="ARBA" id="ARBA00004651"/>
    </source>
</evidence>
<sequence>MGTQKSRVGILLAAIVISGITTFMFYPLIALELIARGQSPGSAGLILGFLSGTGLILSGVIGSLNARLGSKALAVAGLVVRTAGLLVFAFPVGTPVYIVGAIVASLGSSANGLAIKTELMRTSASRNTITLRSIAVNLGALVGPSVGGLLYLKISFTQIVYLATASYVLLAVVLAFVKFQPPEADAAEAHAAKADTAAAQATVAPHPAANSGRGSTGLDGPFVLLLVCTFCYWAIYSQWNLVVPIYATAGFGTHLGSSWIFTGNAVLILALQYLLIVKALKNIAAEIILGAGFVLFEVAFLILLTSPSIISAIAFATVFSLAELLISPTLDEVTAQLRQSGSGLTKAFGITATVSGVASLLCSFGGGRLIDTFDAAGGVGALTLPVGLVGIGCAVALSRRKTP</sequence>
<evidence type="ECO:0000256" key="7">
    <source>
        <dbReference type="SAM" id="Phobius"/>
    </source>
</evidence>
<dbReference type="Pfam" id="PF07690">
    <property type="entry name" value="MFS_1"/>
    <property type="match status" value="1"/>
</dbReference>
<dbReference type="GO" id="GO:0022857">
    <property type="term" value="F:transmembrane transporter activity"/>
    <property type="evidence" value="ECO:0007669"/>
    <property type="project" value="InterPro"/>
</dbReference>
<gene>
    <name evidence="8" type="ORF">G7Y31_00675</name>
</gene>
<evidence type="ECO:0000256" key="3">
    <source>
        <dbReference type="ARBA" id="ARBA00022475"/>
    </source>
</evidence>
<feature type="transmembrane region" description="Helical" evidence="7">
    <location>
        <begin position="347"/>
        <end position="370"/>
    </location>
</feature>
<dbReference type="EMBL" id="CP064954">
    <property type="protein sequence ID" value="QPK79280.1"/>
    <property type="molecule type" value="Genomic_DNA"/>
</dbReference>
<dbReference type="AlphaFoldDB" id="A0A7T0KEE6"/>
<dbReference type="InterPro" id="IPR036259">
    <property type="entry name" value="MFS_trans_sf"/>
</dbReference>
<keyword evidence="6 7" id="KW-0472">Membrane</keyword>
<dbReference type="Proteomes" id="UP000594681">
    <property type="component" value="Chromosome"/>
</dbReference>
<keyword evidence="5 7" id="KW-1133">Transmembrane helix</keyword>
<dbReference type="GO" id="GO:0005886">
    <property type="term" value="C:plasma membrane"/>
    <property type="evidence" value="ECO:0007669"/>
    <property type="project" value="UniProtKB-SubCell"/>
</dbReference>
<feature type="transmembrane region" description="Helical" evidence="7">
    <location>
        <begin position="259"/>
        <end position="276"/>
    </location>
</feature>
<feature type="transmembrane region" description="Helical" evidence="7">
    <location>
        <begin position="7"/>
        <end position="29"/>
    </location>
</feature>
<evidence type="ECO:0000256" key="5">
    <source>
        <dbReference type="ARBA" id="ARBA00022989"/>
    </source>
</evidence>
<feature type="transmembrane region" description="Helical" evidence="7">
    <location>
        <begin position="134"/>
        <end position="152"/>
    </location>
</feature>
<evidence type="ECO:0000256" key="2">
    <source>
        <dbReference type="ARBA" id="ARBA00022448"/>
    </source>
</evidence>
<dbReference type="PANTHER" id="PTHR23517">
    <property type="entry name" value="RESISTANCE PROTEIN MDTM, PUTATIVE-RELATED-RELATED"/>
    <property type="match status" value="1"/>
</dbReference>
<feature type="transmembrane region" description="Helical" evidence="7">
    <location>
        <begin position="222"/>
        <end position="239"/>
    </location>
</feature>
<protein>
    <submittedName>
        <fullName evidence="8">MFS transporter</fullName>
    </submittedName>
</protein>
<feature type="transmembrane region" description="Helical" evidence="7">
    <location>
        <begin position="41"/>
        <end position="60"/>
    </location>
</feature>
<dbReference type="RefSeq" id="WP_165011178.1">
    <property type="nucleotide sequence ID" value="NZ_CP064954.1"/>
</dbReference>
<name>A0A7T0KEE6_9CORY</name>
<feature type="transmembrane region" description="Helical" evidence="7">
    <location>
        <begin position="309"/>
        <end position="326"/>
    </location>
</feature>
<evidence type="ECO:0000256" key="6">
    <source>
        <dbReference type="ARBA" id="ARBA00023136"/>
    </source>
</evidence>
<dbReference type="Gene3D" id="1.20.1250.20">
    <property type="entry name" value="MFS general substrate transporter like domains"/>
    <property type="match status" value="1"/>
</dbReference>
<organism evidence="8 9">
    <name type="scientific">Corynebacterium lizhenjunii</name>
    <dbReference type="NCBI Taxonomy" id="2709394"/>
    <lineage>
        <taxon>Bacteria</taxon>
        <taxon>Bacillati</taxon>
        <taxon>Actinomycetota</taxon>
        <taxon>Actinomycetes</taxon>
        <taxon>Mycobacteriales</taxon>
        <taxon>Corynebacteriaceae</taxon>
        <taxon>Corynebacterium</taxon>
    </lineage>
</organism>
<feature type="transmembrane region" description="Helical" evidence="7">
    <location>
        <begin position="158"/>
        <end position="177"/>
    </location>
</feature>
<feature type="transmembrane region" description="Helical" evidence="7">
    <location>
        <begin position="72"/>
        <end position="90"/>
    </location>
</feature>
<accession>A0A7T0KEE6</accession>
<comment type="subcellular location">
    <subcellularLocation>
        <location evidence="1">Cell membrane</location>
        <topology evidence="1">Multi-pass membrane protein</topology>
    </subcellularLocation>
</comment>
<feature type="transmembrane region" description="Helical" evidence="7">
    <location>
        <begin position="376"/>
        <end position="397"/>
    </location>
</feature>
<dbReference type="InterPro" id="IPR050171">
    <property type="entry name" value="MFS_Transporters"/>
</dbReference>
<keyword evidence="9" id="KW-1185">Reference proteome</keyword>
<keyword evidence="3" id="KW-1003">Cell membrane</keyword>
<dbReference type="KEGG" id="cliz:G7Y31_00675"/>
<evidence type="ECO:0000313" key="8">
    <source>
        <dbReference type="EMBL" id="QPK79280.1"/>
    </source>
</evidence>
<dbReference type="InterPro" id="IPR011701">
    <property type="entry name" value="MFS"/>
</dbReference>
<dbReference type="PANTHER" id="PTHR23517:SF2">
    <property type="entry name" value="MULTIDRUG RESISTANCE PROTEIN MDTH"/>
    <property type="match status" value="1"/>
</dbReference>
<keyword evidence="2" id="KW-0813">Transport</keyword>
<evidence type="ECO:0000256" key="4">
    <source>
        <dbReference type="ARBA" id="ARBA00022692"/>
    </source>
</evidence>
<reference evidence="8 9" key="1">
    <citation type="submission" date="2020-11" db="EMBL/GenBank/DDBJ databases">
        <title>Corynebacterium sp. ZJ-599.</title>
        <authorList>
            <person name="Zhou J."/>
        </authorList>
    </citation>
    <scope>NUCLEOTIDE SEQUENCE [LARGE SCALE GENOMIC DNA]</scope>
    <source>
        <strain evidence="8 9">ZJ-599</strain>
    </source>
</reference>
<feature type="transmembrane region" description="Helical" evidence="7">
    <location>
        <begin position="283"/>
        <end position="303"/>
    </location>
</feature>
<proteinExistence type="predicted"/>
<dbReference type="SUPFAM" id="SSF103473">
    <property type="entry name" value="MFS general substrate transporter"/>
    <property type="match status" value="1"/>
</dbReference>
<keyword evidence="4 7" id="KW-0812">Transmembrane</keyword>
<feature type="transmembrane region" description="Helical" evidence="7">
    <location>
        <begin position="96"/>
        <end position="114"/>
    </location>
</feature>
<evidence type="ECO:0000313" key="9">
    <source>
        <dbReference type="Proteomes" id="UP000594681"/>
    </source>
</evidence>